<evidence type="ECO:0000256" key="1">
    <source>
        <dbReference type="SAM" id="MobiDB-lite"/>
    </source>
</evidence>
<dbReference type="AlphaFoldDB" id="A0A8J6C9H5"/>
<dbReference type="Proteomes" id="UP000751190">
    <property type="component" value="Unassembled WGS sequence"/>
</dbReference>
<accession>A0A8J6C9H5</accession>
<feature type="region of interest" description="Disordered" evidence="1">
    <location>
        <begin position="120"/>
        <end position="194"/>
    </location>
</feature>
<evidence type="ECO:0000313" key="3">
    <source>
        <dbReference type="Proteomes" id="UP000751190"/>
    </source>
</evidence>
<gene>
    <name evidence="2" type="ORF">KFE25_001204</name>
</gene>
<feature type="compositionally biased region" description="Basic and acidic residues" evidence="1">
    <location>
        <begin position="185"/>
        <end position="194"/>
    </location>
</feature>
<sequence length="194" mass="20746">MPARRPRIDTVAMPVAGLATHAKPAGLTTIFFEDEPVPVAAPSKPAYAYKETGSLLSWLPPVDGADAPREQRYGRRHVPVPGDASRQLPGGVFHLSSFLQHHEYPPQKPRHARARIDALGGTGDAPGAQGTRPRARARGGAGAAARARTRLSPGRISSKDAAMLLPPIHARPELPAHDAPSWAVKSERPPFKAR</sequence>
<protein>
    <submittedName>
        <fullName evidence="2">Uncharacterized protein</fullName>
    </submittedName>
</protein>
<name>A0A8J6C9H5_DIALT</name>
<reference evidence="2" key="1">
    <citation type="submission" date="2021-05" db="EMBL/GenBank/DDBJ databases">
        <title>The genome of the haptophyte Pavlova lutheri (Diacronema luteri, Pavlovales) - a model for lipid biosynthesis in eukaryotic algae.</title>
        <authorList>
            <person name="Hulatt C.J."/>
            <person name="Posewitz M.C."/>
        </authorList>
    </citation>
    <scope>NUCLEOTIDE SEQUENCE</scope>
    <source>
        <strain evidence="2">NIVA-4/92</strain>
    </source>
</reference>
<dbReference type="EMBL" id="JAGTXO010000025">
    <property type="protein sequence ID" value="KAG8461600.1"/>
    <property type="molecule type" value="Genomic_DNA"/>
</dbReference>
<evidence type="ECO:0000313" key="2">
    <source>
        <dbReference type="EMBL" id="KAG8461600.1"/>
    </source>
</evidence>
<proteinExistence type="predicted"/>
<keyword evidence="3" id="KW-1185">Reference proteome</keyword>
<organism evidence="2 3">
    <name type="scientific">Diacronema lutheri</name>
    <name type="common">Unicellular marine alga</name>
    <name type="synonym">Monochrysis lutheri</name>
    <dbReference type="NCBI Taxonomy" id="2081491"/>
    <lineage>
        <taxon>Eukaryota</taxon>
        <taxon>Haptista</taxon>
        <taxon>Haptophyta</taxon>
        <taxon>Pavlovophyceae</taxon>
        <taxon>Pavlovales</taxon>
        <taxon>Pavlovaceae</taxon>
        <taxon>Diacronema</taxon>
    </lineage>
</organism>
<comment type="caution">
    <text evidence="2">The sequence shown here is derived from an EMBL/GenBank/DDBJ whole genome shotgun (WGS) entry which is preliminary data.</text>
</comment>